<reference evidence="6" key="1">
    <citation type="journal article" date="2015" name="PLoS Genet.">
        <title>Genome Sequence and Transcriptome Analyses of Chrysochromulina tobin: Metabolic Tools for Enhanced Algal Fitness in the Prominent Order Prymnesiales (Haptophyceae).</title>
        <authorList>
            <person name="Hovde B.T."/>
            <person name="Deodato C.R."/>
            <person name="Hunsperger H.M."/>
            <person name="Ryken S.A."/>
            <person name="Yost W."/>
            <person name="Jha R.K."/>
            <person name="Patterson J."/>
            <person name="Monnat R.J. Jr."/>
            <person name="Barlow S.B."/>
            <person name="Starkenburg S.R."/>
            <person name="Cattolico R.A."/>
        </authorList>
    </citation>
    <scope>NUCLEOTIDE SEQUENCE</scope>
    <source>
        <strain evidence="6">CCMP291</strain>
    </source>
</reference>
<dbReference type="Gene3D" id="1.10.238.10">
    <property type="entry name" value="EF-hand"/>
    <property type="match status" value="2"/>
</dbReference>
<dbReference type="PROSITE" id="PS00018">
    <property type="entry name" value="EF_HAND_1"/>
    <property type="match status" value="4"/>
</dbReference>
<evidence type="ECO:0000256" key="3">
    <source>
        <dbReference type="SAM" id="Coils"/>
    </source>
</evidence>
<dbReference type="InterPro" id="IPR011992">
    <property type="entry name" value="EF-hand-dom_pair"/>
</dbReference>
<evidence type="ECO:0000313" key="6">
    <source>
        <dbReference type="Proteomes" id="UP000037460"/>
    </source>
</evidence>
<dbReference type="AlphaFoldDB" id="A0A0M0J8R2"/>
<dbReference type="PANTHER" id="PTHR23050">
    <property type="entry name" value="CALCIUM BINDING PROTEIN"/>
    <property type="match status" value="1"/>
</dbReference>
<dbReference type="GO" id="GO:0005509">
    <property type="term" value="F:calcium ion binding"/>
    <property type="evidence" value="ECO:0007669"/>
    <property type="project" value="InterPro"/>
</dbReference>
<feature type="domain" description="EF-hand" evidence="4">
    <location>
        <begin position="172"/>
        <end position="207"/>
    </location>
</feature>
<dbReference type="Proteomes" id="UP000037460">
    <property type="component" value="Unassembled WGS sequence"/>
</dbReference>
<feature type="domain" description="EF-hand" evidence="4">
    <location>
        <begin position="86"/>
        <end position="121"/>
    </location>
</feature>
<sequence>MPVCCVGIGSLGSLKDARKEATSALKKMQEFEKKRHDQHKKLRDLLSKHISTVSSLFEVMDVDRNGMISLCEFRDCMATLGDGFRFPTHIYDELFAEFDSDGSGEISYKEYFSYVLRDSLRRKATSFRNFFMQADASGDGTIDKHEFRRAVVALHGGGSGNDSTSHEMELLAHSNEIDDVFDAMDVDGSGTLTLHELHKNLRCGVGMGKFTRRRKSGADSPDTVVKRTKSSSRLRGALSKQYLMSPWNATNAAFFENSLDHQPAYVERTAVARAAYDLVVDERFDKHLNSGARLQLAKEGASQTMDKFYDVHPPHAPGTAERPAMT</sequence>
<accession>A0A0M0J8R2</accession>
<keyword evidence="2" id="KW-0106">Calcium</keyword>
<dbReference type="InterPro" id="IPR018247">
    <property type="entry name" value="EF_Hand_1_Ca_BS"/>
</dbReference>
<dbReference type="OrthoDB" id="191686at2759"/>
<name>A0A0M0J8R2_9EUKA</name>
<evidence type="ECO:0000256" key="2">
    <source>
        <dbReference type="ARBA" id="ARBA00022837"/>
    </source>
</evidence>
<dbReference type="Pfam" id="PF13499">
    <property type="entry name" value="EF-hand_7"/>
    <property type="match status" value="2"/>
</dbReference>
<dbReference type="EMBL" id="JWZX01003235">
    <property type="protein sequence ID" value="KOO22954.1"/>
    <property type="molecule type" value="Genomic_DNA"/>
</dbReference>
<evidence type="ECO:0000259" key="4">
    <source>
        <dbReference type="PROSITE" id="PS50222"/>
    </source>
</evidence>
<dbReference type="InterPro" id="IPR002048">
    <property type="entry name" value="EF_hand_dom"/>
</dbReference>
<dbReference type="SUPFAM" id="SSF47473">
    <property type="entry name" value="EF-hand"/>
    <property type="match status" value="1"/>
</dbReference>
<comment type="caution">
    <text evidence="5">The sequence shown here is derived from an EMBL/GenBank/DDBJ whole genome shotgun (WGS) entry which is preliminary data.</text>
</comment>
<keyword evidence="6" id="KW-1185">Reference proteome</keyword>
<evidence type="ECO:0000256" key="1">
    <source>
        <dbReference type="ARBA" id="ARBA00022737"/>
    </source>
</evidence>
<feature type="domain" description="EF-hand" evidence="4">
    <location>
        <begin position="122"/>
        <end position="157"/>
    </location>
</feature>
<evidence type="ECO:0000313" key="5">
    <source>
        <dbReference type="EMBL" id="KOO22954.1"/>
    </source>
</evidence>
<protein>
    <submittedName>
        <fullName evidence="5">Guanylate cyclase activator 1a</fullName>
    </submittedName>
</protein>
<gene>
    <name evidence="5" type="ORF">Ctob_003257</name>
</gene>
<dbReference type="PROSITE" id="PS50222">
    <property type="entry name" value="EF_HAND_2"/>
    <property type="match status" value="4"/>
</dbReference>
<organism evidence="5 6">
    <name type="scientific">Chrysochromulina tobinii</name>
    <dbReference type="NCBI Taxonomy" id="1460289"/>
    <lineage>
        <taxon>Eukaryota</taxon>
        <taxon>Haptista</taxon>
        <taxon>Haptophyta</taxon>
        <taxon>Prymnesiophyceae</taxon>
        <taxon>Prymnesiales</taxon>
        <taxon>Chrysochromulinaceae</taxon>
        <taxon>Chrysochromulina</taxon>
    </lineage>
</organism>
<keyword evidence="1" id="KW-0677">Repeat</keyword>
<dbReference type="CDD" id="cd00051">
    <property type="entry name" value="EFh"/>
    <property type="match status" value="1"/>
</dbReference>
<proteinExistence type="predicted"/>
<keyword evidence="3" id="KW-0175">Coiled coil</keyword>
<dbReference type="InterPro" id="IPR050145">
    <property type="entry name" value="Centrin_CML-like"/>
</dbReference>
<feature type="domain" description="EF-hand" evidence="4">
    <location>
        <begin position="48"/>
        <end position="83"/>
    </location>
</feature>
<feature type="coiled-coil region" evidence="3">
    <location>
        <begin position="14"/>
        <end position="48"/>
    </location>
</feature>
<dbReference type="SMART" id="SM00054">
    <property type="entry name" value="EFh"/>
    <property type="match status" value="4"/>
</dbReference>